<keyword evidence="3" id="KW-1185">Reference proteome</keyword>
<keyword evidence="1" id="KW-0677">Repeat</keyword>
<dbReference type="Gene3D" id="2.20.110.10">
    <property type="entry name" value="Histone H3 K4-specific methyltransferase SET7/9 N-terminal domain"/>
    <property type="match status" value="2"/>
</dbReference>
<comment type="caution">
    <text evidence="2">The sequence shown here is derived from an EMBL/GenBank/DDBJ whole genome shotgun (WGS) entry which is preliminary data.</text>
</comment>
<dbReference type="Pfam" id="PF02493">
    <property type="entry name" value="MORN"/>
    <property type="match status" value="4"/>
</dbReference>
<dbReference type="Proteomes" id="UP000384372">
    <property type="component" value="Unassembled WGS sequence"/>
</dbReference>
<sequence>MSMKNILTIILCIFPSLLWGQNIDVSKYFSHTFDNSFVKSKYGKFKGQFLKGKCNGMGVLQMKDNSLYVGDFMNGEITGYGIKIATNGKQVLSNCPGAMIYIGNWNKGQKSGIGTCYDNEGKVVYHGNFLADKPTATYPAQASQADKLFSIIELSDGGAFIGETKQGIPNGLGLVLMKNGDLCQSDYKNGERCGIGLYLTSDGNWETLSFENGKSYTITSSENYNQIDNQRKQMVREAWAKAGKELAGLSTQLVENVSNIYSIANGKSVSNSSANISSITTSDVPVSNDNNSAKAQNTKNNTQMSMSDQVNYNSLRNTYNKWASDLMQMKNANGQYQNGFKASDKKHAQNEMKRIRKSAMQKWNKEIPYNSIEDW</sequence>
<dbReference type="AlphaFoldDB" id="A0A6A7WBH6"/>
<evidence type="ECO:0008006" key="4">
    <source>
        <dbReference type="Google" id="ProtNLM"/>
    </source>
</evidence>
<accession>A0A6A7WBH6</accession>
<dbReference type="SUPFAM" id="SSF82185">
    <property type="entry name" value="Histone H3 K4-specific methyltransferase SET7/9 N-terminal domain"/>
    <property type="match status" value="2"/>
</dbReference>
<evidence type="ECO:0000313" key="3">
    <source>
        <dbReference type="Proteomes" id="UP000384372"/>
    </source>
</evidence>
<dbReference type="EMBL" id="VZAD01000059">
    <property type="protein sequence ID" value="MQP11726.1"/>
    <property type="molecule type" value="Genomic_DNA"/>
</dbReference>
<organism evidence="2 3">
    <name type="scientific">Segatella copri</name>
    <dbReference type="NCBI Taxonomy" id="165179"/>
    <lineage>
        <taxon>Bacteria</taxon>
        <taxon>Pseudomonadati</taxon>
        <taxon>Bacteroidota</taxon>
        <taxon>Bacteroidia</taxon>
        <taxon>Bacteroidales</taxon>
        <taxon>Prevotellaceae</taxon>
        <taxon>Segatella</taxon>
    </lineage>
</organism>
<gene>
    <name evidence="2" type="ORF">F7D20_07095</name>
</gene>
<dbReference type="SMART" id="SM00698">
    <property type="entry name" value="MORN"/>
    <property type="match status" value="3"/>
</dbReference>
<dbReference type="PANTHER" id="PTHR23084:SF263">
    <property type="entry name" value="MORN REPEAT-CONTAINING PROTEIN 1"/>
    <property type="match status" value="1"/>
</dbReference>
<dbReference type="OrthoDB" id="1034328at2"/>
<proteinExistence type="predicted"/>
<dbReference type="InterPro" id="IPR003409">
    <property type="entry name" value="MORN"/>
</dbReference>
<protein>
    <recommendedName>
        <fullName evidence="4">WG repeat-containing protein</fullName>
    </recommendedName>
</protein>
<evidence type="ECO:0000256" key="1">
    <source>
        <dbReference type="ARBA" id="ARBA00022737"/>
    </source>
</evidence>
<reference evidence="2 3" key="1">
    <citation type="submission" date="2019-09" db="EMBL/GenBank/DDBJ databases">
        <title>Distinct polysaccharide growth profiles of human intestinal Prevotella copri isolates.</title>
        <authorList>
            <person name="Fehlner-Peach H."/>
            <person name="Magnabosco C."/>
            <person name="Raghavan V."/>
            <person name="Scher J.U."/>
            <person name="Tett A."/>
            <person name="Cox L.M."/>
            <person name="Gottsegen C."/>
            <person name="Watters A."/>
            <person name="Wiltshire- Gordon J.D."/>
            <person name="Segata N."/>
            <person name="Bonneau R."/>
            <person name="Littman D.R."/>
        </authorList>
    </citation>
    <scope>NUCLEOTIDE SEQUENCE [LARGE SCALE GENOMIC DNA]</scope>
    <source>
        <strain evidence="3">iAQ1173</strain>
    </source>
</reference>
<evidence type="ECO:0000313" key="2">
    <source>
        <dbReference type="EMBL" id="MQP11726.1"/>
    </source>
</evidence>
<dbReference type="PANTHER" id="PTHR23084">
    <property type="entry name" value="PHOSPHATIDYLINOSITOL-4-PHOSPHATE 5-KINASE RELATED"/>
    <property type="match status" value="1"/>
</dbReference>
<name>A0A6A7WBH6_9BACT</name>